<dbReference type="KEGG" id="eiv:EIN_327360"/>
<dbReference type="InterPro" id="IPR006571">
    <property type="entry name" value="TLDc_dom"/>
</dbReference>
<dbReference type="Proteomes" id="UP000014680">
    <property type="component" value="Unassembled WGS sequence"/>
</dbReference>
<evidence type="ECO:0000259" key="1">
    <source>
        <dbReference type="Pfam" id="PF07534"/>
    </source>
</evidence>
<keyword evidence="3" id="KW-1185">Reference proteome</keyword>
<name>A0A0A1TXK8_ENTIV</name>
<protein>
    <recommendedName>
        <fullName evidence="1">TLDc domain-containing protein</fullName>
    </recommendedName>
</protein>
<feature type="domain" description="TLDc" evidence="1">
    <location>
        <begin position="25"/>
        <end position="108"/>
    </location>
</feature>
<dbReference type="GeneID" id="14885145"/>
<proteinExistence type="predicted"/>
<accession>A0A0A1TXK8</accession>
<sequence length="196" mass="22659">MNGSDSKQRDITVQDFKVETLLKLANGIHKNPLQSVVYDSNVDEWSSELVKKKVNTYTNITLFVFTNSDYVFGLHANDIRLAQQNSFSESSSHFLFTYKNTLKGLSQDEMAKGNILPKIIHPKRFSQSTLLFSDTKAQLFQTGAFIIQLDNTHNTSFIDNNMFLRYTNVERQDFVPDKMYFFGTLRVVLIASYNWR</sequence>
<dbReference type="Pfam" id="PF07534">
    <property type="entry name" value="TLD"/>
    <property type="match status" value="1"/>
</dbReference>
<reference evidence="2 3" key="1">
    <citation type="submission" date="2012-10" db="EMBL/GenBank/DDBJ databases">
        <authorList>
            <person name="Zafar N."/>
            <person name="Inman J."/>
            <person name="Hall N."/>
            <person name="Lorenzi H."/>
            <person name="Caler E."/>
        </authorList>
    </citation>
    <scope>NUCLEOTIDE SEQUENCE [LARGE SCALE GENOMIC DNA]</scope>
    <source>
        <strain evidence="2 3">IP1</strain>
    </source>
</reference>
<dbReference type="RefSeq" id="XP_004185435.1">
    <property type="nucleotide sequence ID" value="XM_004185387.1"/>
</dbReference>
<organism evidence="2 3">
    <name type="scientific">Entamoeba invadens IP1</name>
    <dbReference type="NCBI Taxonomy" id="370355"/>
    <lineage>
        <taxon>Eukaryota</taxon>
        <taxon>Amoebozoa</taxon>
        <taxon>Evosea</taxon>
        <taxon>Archamoebae</taxon>
        <taxon>Mastigamoebida</taxon>
        <taxon>Entamoebidae</taxon>
        <taxon>Entamoeba</taxon>
    </lineage>
</organism>
<dbReference type="VEuPathDB" id="AmoebaDB:EIN_327360"/>
<gene>
    <name evidence="2" type="ORF">EIN_327360</name>
</gene>
<evidence type="ECO:0000313" key="3">
    <source>
        <dbReference type="Proteomes" id="UP000014680"/>
    </source>
</evidence>
<dbReference type="AlphaFoldDB" id="A0A0A1TXK8"/>
<dbReference type="EMBL" id="KB207015">
    <property type="protein sequence ID" value="ELP86089.1"/>
    <property type="molecule type" value="Genomic_DNA"/>
</dbReference>
<evidence type="ECO:0000313" key="2">
    <source>
        <dbReference type="EMBL" id="ELP86089.1"/>
    </source>
</evidence>